<gene>
    <name evidence="1" type="ORF">Harvfovirus34_9</name>
</gene>
<name>A0A3G5A4N0_9VIRU</name>
<sequence>MTQIKLEGFEIFSHLQTYILPINSYVCACGIKVYLIENFCHELRIFKLKFFKKYRELVRAGVNPFDKYIPVEIITQNSMCELHPIEISCNSTYKYPPGAIFLTPSPYNINFPTVIDKLYLSLLESNDFEMGGWVGRFAVNYWATCQYNFYKSCTVNSTIEQKKIYISEAAETKLLEKIQIDVDKLTGAIYNAIGPQNVIGPLVNLICEYNCSAIQMMGKIITQFKNDIEKYIE</sequence>
<reference evidence="1" key="1">
    <citation type="submission" date="2018-10" db="EMBL/GenBank/DDBJ databases">
        <title>Hidden diversity of soil giant viruses.</title>
        <authorList>
            <person name="Schulz F."/>
            <person name="Alteio L."/>
            <person name="Goudeau D."/>
            <person name="Ryan E.M."/>
            <person name="Malmstrom R.R."/>
            <person name="Blanchard J."/>
            <person name="Woyke T."/>
        </authorList>
    </citation>
    <scope>NUCLEOTIDE SEQUENCE</scope>
    <source>
        <strain evidence="1">HAV1</strain>
    </source>
</reference>
<accession>A0A3G5A4N0</accession>
<proteinExistence type="predicted"/>
<dbReference type="EMBL" id="MK072276">
    <property type="protein sequence ID" value="AYV81444.1"/>
    <property type="molecule type" value="Genomic_DNA"/>
</dbReference>
<protein>
    <submittedName>
        <fullName evidence="1">Uncharacterized protein</fullName>
    </submittedName>
</protein>
<organism evidence="1">
    <name type="scientific">Harvfovirus sp</name>
    <dbReference type="NCBI Taxonomy" id="2487768"/>
    <lineage>
        <taxon>Viruses</taxon>
        <taxon>Varidnaviria</taxon>
        <taxon>Bamfordvirae</taxon>
        <taxon>Nucleocytoviricota</taxon>
        <taxon>Megaviricetes</taxon>
        <taxon>Imitervirales</taxon>
        <taxon>Mimiviridae</taxon>
        <taxon>Klosneuvirinae</taxon>
    </lineage>
</organism>
<evidence type="ECO:0000313" key="1">
    <source>
        <dbReference type="EMBL" id="AYV81444.1"/>
    </source>
</evidence>